<organism evidence="3 4">
    <name type="scientific">Rhododendron griersonianum</name>
    <dbReference type="NCBI Taxonomy" id="479676"/>
    <lineage>
        <taxon>Eukaryota</taxon>
        <taxon>Viridiplantae</taxon>
        <taxon>Streptophyta</taxon>
        <taxon>Embryophyta</taxon>
        <taxon>Tracheophyta</taxon>
        <taxon>Spermatophyta</taxon>
        <taxon>Magnoliopsida</taxon>
        <taxon>eudicotyledons</taxon>
        <taxon>Gunneridae</taxon>
        <taxon>Pentapetalae</taxon>
        <taxon>asterids</taxon>
        <taxon>Ericales</taxon>
        <taxon>Ericaceae</taxon>
        <taxon>Ericoideae</taxon>
        <taxon>Rhodoreae</taxon>
        <taxon>Rhododendron</taxon>
    </lineage>
</organism>
<dbReference type="Proteomes" id="UP000823749">
    <property type="component" value="Chromosome 12"/>
</dbReference>
<feature type="compositionally biased region" description="Polar residues" evidence="1">
    <location>
        <begin position="439"/>
        <end position="453"/>
    </location>
</feature>
<dbReference type="Pfam" id="PF26130">
    <property type="entry name" value="PB1-like"/>
    <property type="match status" value="1"/>
</dbReference>
<evidence type="ECO:0000313" key="3">
    <source>
        <dbReference type="EMBL" id="KAG5521580.1"/>
    </source>
</evidence>
<evidence type="ECO:0000313" key="4">
    <source>
        <dbReference type="Proteomes" id="UP000823749"/>
    </source>
</evidence>
<dbReference type="EMBL" id="JACTNZ010000012">
    <property type="protein sequence ID" value="KAG5521580.1"/>
    <property type="molecule type" value="Genomic_DNA"/>
</dbReference>
<feature type="compositionally biased region" description="Basic residues" evidence="1">
    <location>
        <begin position="238"/>
        <end position="250"/>
    </location>
</feature>
<feature type="region of interest" description="Disordered" evidence="1">
    <location>
        <begin position="236"/>
        <end position="453"/>
    </location>
</feature>
<dbReference type="InterPro" id="IPR058594">
    <property type="entry name" value="PB1-like_dom_pln"/>
</dbReference>
<accession>A0AAV6I4K2</accession>
<feature type="domain" description="PB1-like" evidence="2">
    <location>
        <begin position="5"/>
        <end position="100"/>
    </location>
</feature>
<sequence length="453" mass="47114">MVEIWITLNIHLGGRFVDASQRKYVGGVVGISNVDRNLFTYANLIDVIEEMGCLRNSIIYHKLPNADLDGGLVGLNGDIDLLDMFATHEGFNVPIEVYVDSSGMYNGSENDEEEFNVPRESDPDTEHEGDEGDSESDTSGLLMSSEENDEYDVPIEEEVQEVHEVQKRVCTGSKLMDDLSDVIVNNLAESFNEMIMDARDKPIVTMLEMIRRQFMIYPIPDKSMWVQTDYDPIMPPALRKKAGRPKKARRRAVDEPKNPNAIRKQPESLKCGKCREYGHNPRTCKASTQAKGRGGARGGGRGRGASGGAGGRGAGGRGVAGAGGRSGAESGGRGNGASGGGGGRGAIGGAGGRGVAGVGGRSGAESGGRGRGATRGGGREGVVGGGGRRGAGRSGGRGVAEGGGGKGVAGGRRGSGRSGASITATTNGRRTGIGHWLGISSQGSSSTPYEEGS</sequence>
<protein>
    <recommendedName>
        <fullName evidence="2">PB1-like domain-containing protein</fullName>
    </recommendedName>
</protein>
<keyword evidence="4" id="KW-1185">Reference proteome</keyword>
<reference evidence="3" key="1">
    <citation type="submission" date="2020-08" db="EMBL/GenBank/DDBJ databases">
        <title>Plant Genome Project.</title>
        <authorList>
            <person name="Zhang R.-G."/>
        </authorList>
    </citation>
    <scope>NUCLEOTIDE SEQUENCE</scope>
    <source>
        <strain evidence="3">WSP0</strain>
        <tissue evidence="3">Leaf</tissue>
    </source>
</reference>
<name>A0AAV6I4K2_9ERIC</name>
<evidence type="ECO:0000256" key="1">
    <source>
        <dbReference type="SAM" id="MobiDB-lite"/>
    </source>
</evidence>
<evidence type="ECO:0000259" key="2">
    <source>
        <dbReference type="Pfam" id="PF26130"/>
    </source>
</evidence>
<feature type="compositionally biased region" description="Acidic residues" evidence="1">
    <location>
        <begin position="127"/>
        <end position="136"/>
    </location>
</feature>
<gene>
    <name evidence="3" type="ORF">RHGRI_033961</name>
</gene>
<dbReference type="AlphaFoldDB" id="A0AAV6I4K2"/>
<feature type="compositionally biased region" description="Basic and acidic residues" evidence="1">
    <location>
        <begin position="116"/>
        <end position="126"/>
    </location>
</feature>
<feature type="compositionally biased region" description="Gly residues" evidence="1">
    <location>
        <begin position="292"/>
        <end position="417"/>
    </location>
</feature>
<feature type="region of interest" description="Disordered" evidence="1">
    <location>
        <begin position="104"/>
        <end position="149"/>
    </location>
</feature>
<proteinExistence type="predicted"/>
<comment type="caution">
    <text evidence="3">The sequence shown here is derived from an EMBL/GenBank/DDBJ whole genome shotgun (WGS) entry which is preliminary data.</text>
</comment>